<organism evidence="1">
    <name type="scientific">Alexandrium andersonii</name>
    <dbReference type="NCBI Taxonomy" id="327968"/>
    <lineage>
        <taxon>Eukaryota</taxon>
        <taxon>Sar</taxon>
        <taxon>Alveolata</taxon>
        <taxon>Dinophyceae</taxon>
        <taxon>Gonyaulacales</taxon>
        <taxon>Pyrocystaceae</taxon>
        <taxon>Alexandrium</taxon>
    </lineage>
</organism>
<proteinExistence type="predicted"/>
<sequence length="233" mass="25764">MIPHHPHFSVCVGNPPVEHPDREAVVFRSQVPGTVQKKRRVLLPELGQVGATPTAMKGANFALQPGLQPEFAPVVADAEDAFALSLRLPPDLPHLGDYPDVAPPRHAEVLLASLPPFPMAVAGMPPTHGELATALGMLKVSVPDVGCRWPPLDEDLLEKPDQDLMQEAMKATSVDSVAKLDILAARWEAKVCEREELRRCYDWSFQTKLFRPCRAMIEALQEEESRQQAEDFL</sequence>
<dbReference type="EMBL" id="HBGQ01100246">
    <property type="protein sequence ID" value="CAD9540522.1"/>
    <property type="molecule type" value="Transcribed_RNA"/>
</dbReference>
<name>A0A7S2J888_9DINO</name>
<dbReference type="AlphaFoldDB" id="A0A7S2J888"/>
<gene>
    <name evidence="1" type="ORF">AAND1436_LOCUS47908</name>
</gene>
<evidence type="ECO:0000313" key="1">
    <source>
        <dbReference type="EMBL" id="CAD9540522.1"/>
    </source>
</evidence>
<protein>
    <submittedName>
        <fullName evidence="1">Uncharacterized protein</fullName>
    </submittedName>
</protein>
<reference evidence="1" key="1">
    <citation type="submission" date="2021-01" db="EMBL/GenBank/DDBJ databases">
        <authorList>
            <person name="Corre E."/>
            <person name="Pelletier E."/>
            <person name="Niang G."/>
            <person name="Scheremetjew M."/>
            <person name="Finn R."/>
            <person name="Kale V."/>
            <person name="Holt S."/>
            <person name="Cochrane G."/>
            <person name="Meng A."/>
            <person name="Brown T."/>
            <person name="Cohen L."/>
        </authorList>
    </citation>
    <scope>NUCLEOTIDE SEQUENCE</scope>
    <source>
        <strain evidence="1">CCMP2222</strain>
    </source>
</reference>
<accession>A0A7S2J888</accession>